<proteinExistence type="predicted"/>
<keyword evidence="3" id="KW-1185">Reference proteome</keyword>
<dbReference type="RefSeq" id="WP_150033275.1">
    <property type="nucleotide sequence ID" value="NZ_VWSH01000003.1"/>
</dbReference>
<dbReference type="EMBL" id="VWSH01000003">
    <property type="protein sequence ID" value="KAA5533528.1"/>
    <property type="molecule type" value="Genomic_DNA"/>
</dbReference>
<protein>
    <recommendedName>
        <fullName evidence="4">Tetratricopeptide repeat protein</fullName>
    </recommendedName>
</protein>
<dbReference type="Proteomes" id="UP000323632">
    <property type="component" value="Unassembled WGS sequence"/>
</dbReference>
<comment type="caution">
    <text evidence="2">The sequence shown here is derived from an EMBL/GenBank/DDBJ whole genome shotgun (WGS) entry which is preliminary data.</text>
</comment>
<evidence type="ECO:0000313" key="3">
    <source>
        <dbReference type="Proteomes" id="UP000323632"/>
    </source>
</evidence>
<reference evidence="2 3" key="1">
    <citation type="submission" date="2019-09" db="EMBL/GenBank/DDBJ databases">
        <title>Genome sequence and assembly of Taibaiella sp.</title>
        <authorList>
            <person name="Chhetri G."/>
        </authorList>
    </citation>
    <scope>NUCLEOTIDE SEQUENCE [LARGE SCALE GENOMIC DNA]</scope>
    <source>
        <strain evidence="2 3">KVB11</strain>
    </source>
</reference>
<keyword evidence="1" id="KW-0732">Signal</keyword>
<evidence type="ECO:0000313" key="2">
    <source>
        <dbReference type="EMBL" id="KAA5533528.1"/>
    </source>
</evidence>
<feature type="chain" id="PRO_5024330004" description="Tetratricopeptide repeat protein" evidence="1">
    <location>
        <begin position="22"/>
        <end position="220"/>
    </location>
</feature>
<evidence type="ECO:0000256" key="1">
    <source>
        <dbReference type="SAM" id="SignalP"/>
    </source>
</evidence>
<organism evidence="2 3">
    <name type="scientific">Taibaiella lutea</name>
    <dbReference type="NCBI Taxonomy" id="2608001"/>
    <lineage>
        <taxon>Bacteria</taxon>
        <taxon>Pseudomonadati</taxon>
        <taxon>Bacteroidota</taxon>
        <taxon>Chitinophagia</taxon>
        <taxon>Chitinophagales</taxon>
        <taxon>Chitinophagaceae</taxon>
        <taxon>Taibaiella</taxon>
    </lineage>
</organism>
<sequence>MTKRILFSLALIMGISGTLLAQDFKQTLGTTVGAFFGTKDRTEMINQSNRLGLIAKKFKDEWTASYYAALSKIMLNYDEKEAAKKDAYLDEAENFLNDAADLSNKEDKIQQSEIYALKAMLANARLGVEPMKRWQKYGKIFEENLELAKSNNADNPRIYFLKGTSVLFTPKMFGGGGKKAMEYFQKAQPLFEKESHDDITKPFWGKESNEMFMKQAEADK</sequence>
<name>A0A5M6CEC1_9BACT</name>
<gene>
    <name evidence="2" type="ORF">F0919_13385</name>
</gene>
<feature type="signal peptide" evidence="1">
    <location>
        <begin position="1"/>
        <end position="21"/>
    </location>
</feature>
<dbReference type="AlphaFoldDB" id="A0A5M6CEC1"/>
<evidence type="ECO:0008006" key="4">
    <source>
        <dbReference type="Google" id="ProtNLM"/>
    </source>
</evidence>
<accession>A0A5M6CEC1</accession>